<feature type="chain" id="PRO_5038303378" evidence="2">
    <location>
        <begin position="23"/>
        <end position="312"/>
    </location>
</feature>
<proteinExistence type="predicted"/>
<evidence type="ECO:0000313" key="6">
    <source>
        <dbReference type="Proteomes" id="UP000260970"/>
    </source>
</evidence>
<dbReference type="AlphaFoldDB" id="A0A3E5APN8"/>
<dbReference type="InterPro" id="IPR002931">
    <property type="entry name" value="Transglutaminase-like"/>
</dbReference>
<name>A0A3E5APN8_9FIRM</name>
<evidence type="ECO:0000256" key="2">
    <source>
        <dbReference type="SAM" id="SignalP"/>
    </source>
</evidence>
<feature type="signal peptide" evidence="2">
    <location>
        <begin position="1"/>
        <end position="22"/>
    </location>
</feature>
<keyword evidence="2" id="KW-0732">Signal</keyword>
<dbReference type="EMBL" id="QSAZ01000004">
    <property type="protein sequence ID" value="RGW87928.1"/>
    <property type="molecule type" value="Genomic_DNA"/>
</dbReference>
<evidence type="ECO:0000256" key="1">
    <source>
        <dbReference type="SAM" id="MobiDB-lite"/>
    </source>
</evidence>
<dbReference type="PANTHER" id="PTHR33490:SF6">
    <property type="entry name" value="SLL1049 PROTEIN"/>
    <property type="match status" value="1"/>
</dbReference>
<organism evidence="4 6">
    <name type="scientific">Agathobacter rectalis</name>
    <dbReference type="NCBI Taxonomy" id="39491"/>
    <lineage>
        <taxon>Bacteria</taxon>
        <taxon>Bacillati</taxon>
        <taxon>Bacillota</taxon>
        <taxon>Clostridia</taxon>
        <taxon>Lachnospirales</taxon>
        <taxon>Lachnospiraceae</taxon>
        <taxon>Agathobacter</taxon>
    </lineage>
</organism>
<evidence type="ECO:0000313" key="5">
    <source>
        <dbReference type="EMBL" id="RGW87928.1"/>
    </source>
</evidence>
<dbReference type="SUPFAM" id="SSF54001">
    <property type="entry name" value="Cysteine proteinases"/>
    <property type="match status" value="1"/>
</dbReference>
<feature type="domain" description="Transglutaminase-like" evidence="3">
    <location>
        <begin position="181"/>
        <end position="272"/>
    </location>
</feature>
<evidence type="ECO:0000313" key="7">
    <source>
        <dbReference type="Proteomes" id="UP000283683"/>
    </source>
</evidence>
<dbReference type="Proteomes" id="UP000283683">
    <property type="component" value="Unassembled WGS sequence"/>
</dbReference>
<comment type="caution">
    <text evidence="4">The sequence shown here is derived from an EMBL/GenBank/DDBJ whole genome shotgun (WGS) entry which is preliminary data.</text>
</comment>
<sequence length="312" mass="34334">MKCILYKKALPLILLSCLLLGACGNSKNDSVSKEPLSHTSTEKGTWDSAPKVLTPTADGTQTYTCDVASIDASNSGSGYIIVNYHGSNQKVKLQITGPDSVTYTFDLHGGNEVFPLVASSGSYTVTVFENVEGTQYATVLSQVISVSITDEFGPYLYPNQYVNFTADSLAVKKGSSLAYYCSSDTEVVESVYNYIISNFKYDYDKAKNVKSGYLPDVDKVFTENTGICFDYAAVMATMLRTQAIPTRLEVGYAGEEYHAWISTYIKDKGWINGIIEFDGTSWNMLDPTFASTSDSPKKFIAQKSDYITKYVY</sequence>
<dbReference type="InterPro" id="IPR038765">
    <property type="entry name" value="Papain-like_cys_pep_sf"/>
</dbReference>
<feature type="region of interest" description="Disordered" evidence="1">
    <location>
        <begin position="27"/>
        <end position="51"/>
    </location>
</feature>
<dbReference type="PROSITE" id="PS51257">
    <property type="entry name" value="PROKAR_LIPOPROTEIN"/>
    <property type="match status" value="1"/>
</dbReference>
<dbReference type="Pfam" id="PF01841">
    <property type="entry name" value="Transglut_core"/>
    <property type="match status" value="1"/>
</dbReference>
<evidence type="ECO:0000313" key="4">
    <source>
        <dbReference type="EMBL" id="RGN24171.1"/>
    </source>
</evidence>
<protein>
    <submittedName>
        <fullName evidence="4">Transglutaminase domain-containing protein</fullName>
    </submittedName>
</protein>
<dbReference type="Proteomes" id="UP000260970">
    <property type="component" value="Unassembled WGS sequence"/>
</dbReference>
<reference evidence="6 7" key="1">
    <citation type="submission" date="2018-08" db="EMBL/GenBank/DDBJ databases">
        <title>A genome reference for cultivated species of the human gut microbiota.</title>
        <authorList>
            <person name="Zou Y."/>
            <person name="Xue W."/>
            <person name="Luo G."/>
        </authorList>
    </citation>
    <scope>NUCLEOTIDE SEQUENCE [LARGE SCALE GENOMIC DNA]</scope>
    <source>
        <strain evidence="5 7">AF06-19</strain>
        <strain evidence="4 6">OM05-6AA</strain>
    </source>
</reference>
<dbReference type="PANTHER" id="PTHR33490">
    <property type="entry name" value="BLR5614 PROTEIN-RELATED"/>
    <property type="match status" value="1"/>
</dbReference>
<dbReference type="RefSeq" id="WP_117690184.1">
    <property type="nucleotide sequence ID" value="NZ_QSAZ01000004.1"/>
</dbReference>
<evidence type="ECO:0000259" key="3">
    <source>
        <dbReference type="Pfam" id="PF01841"/>
    </source>
</evidence>
<dbReference type="EMBL" id="QSUG01000004">
    <property type="protein sequence ID" value="RGN24171.1"/>
    <property type="molecule type" value="Genomic_DNA"/>
</dbReference>
<dbReference type="Gene3D" id="3.10.620.30">
    <property type="match status" value="1"/>
</dbReference>
<gene>
    <name evidence="5" type="ORF">DWV45_04810</name>
    <name evidence="4" type="ORF">DXB72_05550</name>
</gene>
<feature type="compositionally biased region" description="Basic and acidic residues" evidence="1">
    <location>
        <begin position="30"/>
        <end position="45"/>
    </location>
</feature>
<accession>A0A3E5APN8</accession>